<dbReference type="EMBL" id="MBAD02002078">
    <property type="protein sequence ID" value="RLN49941.1"/>
    <property type="molecule type" value="Genomic_DNA"/>
</dbReference>
<dbReference type="InterPro" id="IPR010482">
    <property type="entry name" value="TECPR1-like_DysF"/>
</dbReference>
<keyword evidence="15 20" id="KW-0472">Membrane</keyword>
<evidence type="ECO:0000256" key="5">
    <source>
        <dbReference type="ARBA" id="ARBA00022679"/>
    </source>
</evidence>
<reference evidence="26 27" key="1">
    <citation type="submission" date="2018-07" db="EMBL/GenBank/DDBJ databases">
        <title>Genome sequencing of oomycete isolates from Chile give support for New Zealand origin for Phytophthora kernoviae and make available the first Nothophytophthora sp. genome.</title>
        <authorList>
            <person name="Studholme D.J."/>
            <person name="Sanfuentes E."/>
            <person name="Panda P."/>
            <person name="Hill R."/>
            <person name="Sambles C."/>
            <person name="Grant M."/>
            <person name="Williams N.M."/>
            <person name="Mcdougal R.L."/>
        </authorList>
    </citation>
    <scope>NUCLEOTIDE SEQUENCE [LARGE SCALE GENOMIC DNA]</scope>
    <source>
        <strain evidence="25">Chile6</strain>
        <strain evidence="24">Chile7</strain>
    </source>
</reference>
<comment type="similarity">
    <text evidence="4">Belongs to the MNN1/MNT family.</text>
</comment>
<keyword evidence="14" id="KW-0333">Golgi apparatus</keyword>
<protein>
    <recommendedName>
        <fullName evidence="28">FYVE-type domain-containing protein</fullName>
    </recommendedName>
</protein>
<dbReference type="InterPro" id="IPR022751">
    <property type="entry name" value="Alpha_mannosyltransferase"/>
</dbReference>
<dbReference type="InterPro" id="IPR000222">
    <property type="entry name" value="PP2C_BS"/>
</dbReference>
<gene>
    <name evidence="24" type="ORF">BBJ29_001697</name>
    <name evidence="25" type="ORF">BBP00_00000816</name>
</gene>
<dbReference type="Pfam" id="PF06398">
    <property type="entry name" value="Pex24p"/>
    <property type="match status" value="1"/>
</dbReference>
<dbReference type="InterPro" id="IPR000306">
    <property type="entry name" value="Znf_FYVE"/>
</dbReference>
<dbReference type="CDD" id="cd00143">
    <property type="entry name" value="PP2Cc"/>
    <property type="match status" value="1"/>
</dbReference>
<dbReference type="Gene3D" id="3.60.40.10">
    <property type="entry name" value="PPM-type phosphatase domain"/>
    <property type="match status" value="1"/>
</dbReference>
<dbReference type="GO" id="GO:0004721">
    <property type="term" value="F:phosphoprotein phosphatase activity"/>
    <property type="evidence" value="ECO:0007669"/>
    <property type="project" value="UniProtKB-KW"/>
</dbReference>
<evidence type="ECO:0000313" key="25">
    <source>
        <dbReference type="EMBL" id="RLN68769.1"/>
    </source>
</evidence>
<dbReference type="SUPFAM" id="SSF49562">
    <property type="entry name" value="C2 domain (Calcium/lipid-binding domain, CaLB)"/>
    <property type="match status" value="1"/>
</dbReference>
<dbReference type="CDD" id="cd00030">
    <property type="entry name" value="C2"/>
    <property type="match status" value="1"/>
</dbReference>
<evidence type="ECO:0000313" key="26">
    <source>
        <dbReference type="Proteomes" id="UP000277300"/>
    </source>
</evidence>
<dbReference type="InterPro" id="IPR035892">
    <property type="entry name" value="C2_domain_sf"/>
</dbReference>
<dbReference type="PANTHER" id="PTHR31646">
    <property type="entry name" value="ALPHA-1,2-MANNOSYLTRANSFERASE MNN2"/>
    <property type="match status" value="1"/>
</dbReference>
<keyword evidence="10" id="KW-0862">Zinc</keyword>
<dbReference type="Gene3D" id="2.60.40.150">
    <property type="entry name" value="C2 domain"/>
    <property type="match status" value="1"/>
</dbReference>
<evidence type="ECO:0000256" key="19">
    <source>
        <dbReference type="SAM" id="MobiDB-lite"/>
    </source>
</evidence>
<dbReference type="InterPro" id="IPR011011">
    <property type="entry name" value="Znf_FYVE_PHD"/>
</dbReference>
<dbReference type="InterPro" id="IPR000008">
    <property type="entry name" value="C2_dom"/>
</dbReference>
<feature type="region of interest" description="Disordered" evidence="19">
    <location>
        <begin position="1154"/>
        <end position="1175"/>
    </location>
</feature>
<dbReference type="Pfam" id="PF00481">
    <property type="entry name" value="PP2C"/>
    <property type="match status" value="1"/>
</dbReference>
<evidence type="ECO:0000256" key="11">
    <source>
        <dbReference type="ARBA" id="ARBA00022912"/>
    </source>
</evidence>
<keyword evidence="12" id="KW-0735">Signal-anchor</keyword>
<accession>A0A3F2S252</accession>
<evidence type="ECO:0000256" key="18">
    <source>
        <dbReference type="RuleBase" id="RU003465"/>
    </source>
</evidence>
<evidence type="ECO:0000259" key="22">
    <source>
        <dbReference type="PROSITE" id="PS50178"/>
    </source>
</evidence>
<dbReference type="EMBL" id="MBDO02000010">
    <property type="protein sequence ID" value="RLN68769.1"/>
    <property type="molecule type" value="Genomic_DNA"/>
</dbReference>
<comment type="similarity">
    <text evidence="18">Belongs to the PP2C family.</text>
</comment>
<sequence length="1498" mass="170743">MATLFGSLPSAAMRNHGRSTALVSSTGSGSERALQWVYDDETSKCMHCNTPFTVLTRKHHCRRCGNVVCHNCSPHKRRISSTDPFPMRVCNTCYAAVDEHFASLEWSGHSSAEIQSKPDPVIEGRVHIGQLYVKVVEAIGLPSTDSITSDPFVRVMLTGKWSHGQEWGNDLKNIKCTKKKSRTLNPRWHETFVFNVCAPGAELVLEVFNYGQLSQPTKLGEATIPLSQIMDQRRHNKWLDLLLPEKLHRAGLNNDARAGRIHVLLHYKFSRMAEACSYFSTEQDYVYEWPEFQAAQLYSNFWVLLDNLWPYLEVIWQLLPTLNWEHPTHSFMCFVLCVWLCLSLQWLPVVIHLALIAFILRNYFELNIHSFASTNDAKDHPSLNMDSNGDVNNGQFRQYSLPSGFNHLMNKMTHVTIDQETKRTLQSVQNNMAWWSSIINNLELMFSWEDTFYTARVLLYLIVSCVLHIVIPNKYLLLAFVVYLFVQWTVPFLWFTHFIHAIRQSVRSLVHQHRLRSSMAQADLSTRLPGVGLGGGHNLADQPRAMRRTVSNASARAHARVSKKEEAFGAAASAISERFVVTVMLYSLWALLQRVKHKKWLLLVLVTFYMGLRSTQKDPVVGTPREVFINQMMTETKDIGIRMAPTPVLAPWTNASFECVGWKRIQSCRVEKDDKEEDETPEPEKDFLGCSEEIGTQMAGYCIVRNRTSGDLYKLMVSACDSLPTGYYTCDMARHFSEFGYHSVKYEHAPVAPSLALPYEATSKRKPTNGVLMIIYDRVLPSAYATIRMLRVQGCELPVELWYRPDEMSMDNPIVHKLLSDYNVRMRPIFDRRAMGFHVKPYAVYYSNFDNVLLLDADNLPAKDPTYLFEEPEFLRTGAIFWPDYWQPANSLFQLSNTSLLWQLTGVNYVDMFEQESGQVLIDRLRSKPALDKLMYYSTHQPRLLEQLHLIWGDKDLFRLAWLNSSQPFHFIRYPPAVGGLDLQKEKGVFCGLAMIQHDVQGNLVFFHRNSIKLDGKPNQPRIMSHIQEYSLEGNPRDYRIHQAVYAHKECCYYIGTDSLPDGRPATQVTPIDSTIYASIEDLAIQFSVEARQLLLDDAIANDFGFKSLPVQYIVALFLLAYVLAIIAFVWYTKGPEKGEDPKRIGEEINEHKAEAEAAGRKDSKKRTLKKRKTSVRDGKVMVSTAAVRGDRPYMEDTSFVSPCKRYAAVYDGHGGSAVSLYLRNQLFSMIAPDLSQLDQEVIAERNGEKDMTTKSARRQRVATMLSDAVHKLDQEVQAKGEWKFQGSTAVGVLLFDDVIYSVNVGDSRAVLSRSGDVVELTRDHKPNDPQEQARIESLGGKVRWYGYVDAQGEPIEPYGAYRVNGNLAVARAIGDRDARPFVNGEAEVRQYDLEYDKDEFIVIASDGLWDVLTSSEVVTFVQDVMSGELGGREAWSSGGHSDTRVPIFEWSQQYTSDRSMIKAARRRRKVQIAKYLVQEALFRGTSDNISVIVVWLR</sequence>
<dbReference type="GO" id="GO:0008270">
    <property type="term" value="F:zinc ion binding"/>
    <property type="evidence" value="ECO:0007669"/>
    <property type="project" value="UniProtKB-KW"/>
</dbReference>
<evidence type="ECO:0000256" key="16">
    <source>
        <dbReference type="ARBA" id="ARBA00037847"/>
    </source>
</evidence>
<dbReference type="SUPFAM" id="SSF57903">
    <property type="entry name" value="FYVE/PHD zinc finger"/>
    <property type="match status" value="1"/>
</dbReference>
<dbReference type="Proteomes" id="UP000284657">
    <property type="component" value="Unassembled WGS sequence"/>
</dbReference>
<dbReference type="Proteomes" id="UP000277300">
    <property type="component" value="Unassembled WGS sequence"/>
</dbReference>
<dbReference type="FunFam" id="3.60.40.10:FF:000089">
    <property type="entry name" value="Protein phosphatase 2C 71"/>
    <property type="match status" value="1"/>
</dbReference>
<dbReference type="InterPro" id="IPR036457">
    <property type="entry name" value="PPM-type-like_dom_sf"/>
</dbReference>
<organism evidence="25 26">
    <name type="scientific">Phytophthora kernoviae</name>
    <dbReference type="NCBI Taxonomy" id="325452"/>
    <lineage>
        <taxon>Eukaryota</taxon>
        <taxon>Sar</taxon>
        <taxon>Stramenopiles</taxon>
        <taxon>Oomycota</taxon>
        <taxon>Peronosporomycetes</taxon>
        <taxon>Peronosporales</taxon>
        <taxon>Peronosporaceae</taxon>
        <taxon>Phytophthora</taxon>
    </lineage>
</organism>
<dbReference type="PROSITE" id="PS01032">
    <property type="entry name" value="PPM_1"/>
    <property type="match status" value="1"/>
</dbReference>
<keyword evidence="11 18" id="KW-0904">Protein phosphatase</keyword>
<evidence type="ECO:0000313" key="27">
    <source>
        <dbReference type="Proteomes" id="UP000284657"/>
    </source>
</evidence>
<evidence type="ECO:0000256" key="2">
    <source>
        <dbReference type="ARBA" id="ARBA00004394"/>
    </source>
</evidence>
<evidence type="ECO:0000256" key="10">
    <source>
        <dbReference type="ARBA" id="ARBA00022833"/>
    </source>
</evidence>
<evidence type="ECO:0000259" key="21">
    <source>
        <dbReference type="PROSITE" id="PS50004"/>
    </source>
</evidence>
<evidence type="ECO:0000256" key="8">
    <source>
        <dbReference type="ARBA" id="ARBA00022771"/>
    </source>
</evidence>
<comment type="subcellular location">
    <subcellularLocation>
        <location evidence="16">Endomembrane system</location>
        <topology evidence="16">Single-pass membrane protein</topology>
    </subcellularLocation>
    <subcellularLocation>
        <location evidence="2">Golgi apparatus membrane</location>
    </subcellularLocation>
    <subcellularLocation>
        <location evidence="1">Membrane</location>
        <topology evidence="1">Peripheral membrane protein</topology>
    </subcellularLocation>
    <subcellularLocation>
        <location evidence="3">Membrane</location>
        <topology evidence="3">Single-pass type II membrane protein</topology>
    </subcellularLocation>
</comment>
<dbReference type="SUPFAM" id="SSF81606">
    <property type="entry name" value="PP2C-like"/>
    <property type="match status" value="1"/>
</dbReference>
<evidence type="ECO:0000256" key="4">
    <source>
        <dbReference type="ARBA" id="ARBA00009105"/>
    </source>
</evidence>
<dbReference type="SMART" id="SM00239">
    <property type="entry name" value="C2"/>
    <property type="match status" value="1"/>
</dbReference>
<keyword evidence="5" id="KW-0808">Transferase</keyword>
<dbReference type="GO" id="GO:0000139">
    <property type="term" value="C:Golgi membrane"/>
    <property type="evidence" value="ECO:0007669"/>
    <property type="project" value="UniProtKB-SubCell"/>
</dbReference>
<dbReference type="PANTHER" id="PTHR31646:SF1">
    <property type="entry name" value="ALPHA-1,2-MANNOSYLTRANSFERASE MNN2"/>
    <property type="match status" value="1"/>
</dbReference>
<evidence type="ECO:0000256" key="13">
    <source>
        <dbReference type="ARBA" id="ARBA00022989"/>
    </source>
</evidence>
<feature type="compositionally biased region" description="Basic residues" evidence="19">
    <location>
        <begin position="1163"/>
        <end position="1174"/>
    </location>
</feature>
<evidence type="ECO:0000259" key="23">
    <source>
        <dbReference type="PROSITE" id="PS51746"/>
    </source>
</evidence>
<dbReference type="Gene3D" id="3.30.40.10">
    <property type="entry name" value="Zinc/RING finger domain, C3HC4 (zinc finger)"/>
    <property type="match status" value="1"/>
</dbReference>
<feature type="domain" description="FYVE-type" evidence="22">
    <location>
        <begin position="39"/>
        <end position="98"/>
    </location>
</feature>
<evidence type="ECO:0000313" key="24">
    <source>
        <dbReference type="EMBL" id="RLN49941.1"/>
    </source>
</evidence>
<name>A0A3F2S252_9STRA</name>
<dbReference type="SMART" id="SM00064">
    <property type="entry name" value="FYVE"/>
    <property type="match status" value="1"/>
</dbReference>
<feature type="domain" description="PPM-type phosphatase" evidence="23">
    <location>
        <begin position="1180"/>
        <end position="1497"/>
    </location>
</feature>
<dbReference type="SUPFAM" id="SSF53448">
    <property type="entry name" value="Nucleotide-diphospho-sugar transferases"/>
    <property type="match status" value="1"/>
</dbReference>
<feature type="transmembrane region" description="Helical" evidence="20">
    <location>
        <begin position="477"/>
        <end position="499"/>
    </location>
</feature>
<evidence type="ECO:0000256" key="3">
    <source>
        <dbReference type="ARBA" id="ARBA00004606"/>
    </source>
</evidence>
<evidence type="ECO:0000256" key="15">
    <source>
        <dbReference type="ARBA" id="ARBA00023136"/>
    </source>
</evidence>
<dbReference type="OrthoDB" id="79871at2759"/>
<dbReference type="PROSITE" id="PS50004">
    <property type="entry name" value="C2"/>
    <property type="match status" value="1"/>
</dbReference>
<dbReference type="PROSITE" id="PS50178">
    <property type="entry name" value="ZF_FYVE"/>
    <property type="match status" value="1"/>
</dbReference>
<evidence type="ECO:0008006" key="28">
    <source>
        <dbReference type="Google" id="ProtNLM"/>
    </source>
</evidence>
<evidence type="ECO:0000256" key="14">
    <source>
        <dbReference type="ARBA" id="ARBA00023034"/>
    </source>
</evidence>
<feature type="transmembrane region" description="Helical" evidence="20">
    <location>
        <begin position="453"/>
        <end position="471"/>
    </location>
</feature>
<dbReference type="GO" id="GO:0000026">
    <property type="term" value="F:alpha-1,2-mannosyltransferase activity"/>
    <property type="evidence" value="ECO:0007669"/>
    <property type="project" value="TreeGrafter"/>
</dbReference>
<dbReference type="Pfam" id="PF00168">
    <property type="entry name" value="C2"/>
    <property type="match status" value="1"/>
</dbReference>
<feature type="transmembrane region" description="Helical" evidence="20">
    <location>
        <begin position="1113"/>
        <end position="1133"/>
    </location>
</feature>
<dbReference type="InterPro" id="IPR029044">
    <property type="entry name" value="Nucleotide-diphossugar_trans"/>
</dbReference>
<evidence type="ECO:0000256" key="1">
    <source>
        <dbReference type="ARBA" id="ARBA00004170"/>
    </source>
</evidence>
<evidence type="ECO:0000256" key="17">
    <source>
        <dbReference type="PROSITE-ProRule" id="PRU00091"/>
    </source>
</evidence>
<keyword evidence="7" id="KW-0479">Metal-binding</keyword>
<dbReference type="InterPro" id="IPR017455">
    <property type="entry name" value="Znf_FYVE-rel"/>
</dbReference>
<dbReference type="InterPro" id="IPR001932">
    <property type="entry name" value="PPM-type_phosphatase-like_dom"/>
</dbReference>
<evidence type="ECO:0000256" key="7">
    <source>
        <dbReference type="ARBA" id="ARBA00022723"/>
    </source>
</evidence>
<keyword evidence="13 20" id="KW-1133">Transmembrane helix</keyword>
<dbReference type="Pfam" id="PF01363">
    <property type="entry name" value="FYVE"/>
    <property type="match status" value="1"/>
</dbReference>
<keyword evidence="6 20" id="KW-0812">Transmembrane</keyword>
<dbReference type="PROSITE" id="PS51746">
    <property type="entry name" value="PPM_2"/>
    <property type="match status" value="1"/>
</dbReference>
<comment type="caution">
    <text evidence="25">The sequence shown here is derived from an EMBL/GenBank/DDBJ whole genome shotgun (WGS) entry which is preliminary data.</text>
</comment>
<evidence type="ECO:0000256" key="12">
    <source>
        <dbReference type="ARBA" id="ARBA00022968"/>
    </source>
</evidence>
<keyword evidence="8 17" id="KW-0863">Zinc-finger</keyword>
<proteinExistence type="inferred from homology"/>
<evidence type="ECO:0000256" key="20">
    <source>
        <dbReference type="SAM" id="Phobius"/>
    </source>
</evidence>
<dbReference type="SMART" id="SM00332">
    <property type="entry name" value="PP2Cc"/>
    <property type="match status" value="1"/>
</dbReference>
<feature type="domain" description="C2" evidence="21">
    <location>
        <begin position="110"/>
        <end position="239"/>
    </location>
</feature>
<dbReference type="InterPro" id="IPR013083">
    <property type="entry name" value="Znf_RING/FYVE/PHD"/>
</dbReference>
<evidence type="ECO:0000256" key="9">
    <source>
        <dbReference type="ARBA" id="ARBA00022801"/>
    </source>
</evidence>
<keyword evidence="9 18" id="KW-0378">Hydrolase</keyword>
<evidence type="ECO:0000256" key="6">
    <source>
        <dbReference type="ARBA" id="ARBA00022692"/>
    </source>
</evidence>
<dbReference type="Pfam" id="PF11051">
    <property type="entry name" value="Mannosyl_trans3"/>
    <property type="match status" value="1"/>
</dbReference>
<dbReference type="GO" id="GO:0046354">
    <property type="term" value="P:mannan biosynthetic process"/>
    <property type="evidence" value="ECO:0007669"/>
    <property type="project" value="TreeGrafter"/>
</dbReference>